<gene>
    <name evidence="2" type="ORF">PFICI_04706</name>
</gene>
<dbReference type="HOGENOM" id="CLU_1511108_0_0_1"/>
<dbReference type="AlphaFoldDB" id="W3X9U8"/>
<dbReference type="EMBL" id="KI912111">
    <property type="protein sequence ID" value="ETS82830.1"/>
    <property type="molecule type" value="Genomic_DNA"/>
</dbReference>
<accession>W3X9U8</accession>
<dbReference type="GeneID" id="19269719"/>
<organism evidence="2 3">
    <name type="scientific">Pestalotiopsis fici (strain W106-1 / CGMCC3.15140)</name>
    <dbReference type="NCBI Taxonomy" id="1229662"/>
    <lineage>
        <taxon>Eukaryota</taxon>
        <taxon>Fungi</taxon>
        <taxon>Dikarya</taxon>
        <taxon>Ascomycota</taxon>
        <taxon>Pezizomycotina</taxon>
        <taxon>Sordariomycetes</taxon>
        <taxon>Xylariomycetidae</taxon>
        <taxon>Amphisphaeriales</taxon>
        <taxon>Sporocadaceae</taxon>
        <taxon>Pestalotiopsis</taxon>
    </lineage>
</organism>
<evidence type="ECO:0000313" key="2">
    <source>
        <dbReference type="EMBL" id="ETS82830.1"/>
    </source>
</evidence>
<name>W3X9U8_PESFW</name>
<sequence>MKNVSQKKSFVSRSIDSKVVVAIYIAAVYALIDNLGRCWLLIKTSLPTPVEIREDKAPDIMKPARQKQANKAVANNFHPWLVRRFFQKSLKSNSTSPSGAEELRRIACRWWYSTSWRSVVEKDLCKAKQMILQKREPTKATKNAVKAMSKSASCRFNVRVAPMMRPRDQFVHVPMYAG</sequence>
<keyword evidence="1" id="KW-1133">Transmembrane helix</keyword>
<keyword evidence="3" id="KW-1185">Reference proteome</keyword>
<keyword evidence="1" id="KW-0812">Transmembrane</keyword>
<evidence type="ECO:0000256" key="1">
    <source>
        <dbReference type="SAM" id="Phobius"/>
    </source>
</evidence>
<evidence type="ECO:0000313" key="3">
    <source>
        <dbReference type="Proteomes" id="UP000030651"/>
    </source>
</evidence>
<reference evidence="3" key="1">
    <citation type="journal article" date="2015" name="BMC Genomics">
        <title>Genomic and transcriptomic analysis of the endophytic fungus Pestalotiopsis fici reveals its lifestyle and high potential for synthesis of natural products.</title>
        <authorList>
            <person name="Wang X."/>
            <person name="Zhang X."/>
            <person name="Liu L."/>
            <person name="Xiang M."/>
            <person name="Wang W."/>
            <person name="Sun X."/>
            <person name="Che Y."/>
            <person name="Guo L."/>
            <person name="Liu G."/>
            <person name="Guo L."/>
            <person name="Wang C."/>
            <person name="Yin W.B."/>
            <person name="Stadler M."/>
            <person name="Zhang X."/>
            <person name="Liu X."/>
        </authorList>
    </citation>
    <scope>NUCLEOTIDE SEQUENCE [LARGE SCALE GENOMIC DNA]</scope>
    <source>
        <strain evidence="3">W106-1 / CGMCC3.15140</strain>
    </source>
</reference>
<feature type="transmembrane region" description="Helical" evidence="1">
    <location>
        <begin position="21"/>
        <end position="42"/>
    </location>
</feature>
<dbReference type="Proteomes" id="UP000030651">
    <property type="component" value="Unassembled WGS sequence"/>
</dbReference>
<dbReference type="RefSeq" id="XP_007831478.1">
    <property type="nucleotide sequence ID" value="XM_007833287.1"/>
</dbReference>
<dbReference type="KEGG" id="pfy:PFICI_04706"/>
<protein>
    <submittedName>
        <fullName evidence="2">Uncharacterized protein</fullName>
    </submittedName>
</protein>
<dbReference type="InParanoid" id="W3X9U8"/>
<proteinExistence type="predicted"/>
<keyword evidence="1" id="KW-0472">Membrane</keyword>